<feature type="domain" description="Reverse transcriptase zinc-binding" evidence="1">
    <location>
        <begin position="59"/>
        <end position="118"/>
    </location>
</feature>
<evidence type="ECO:0000313" key="3">
    <source>
        <dbReference type="Proteomes" id="UP000265520"/>
    </source>
</evidence>
<protein>
    <submittedName>
        <fullName evidence="2">Putative ribonuclease H protein</fullName>
    </submittedName>
</protein>
<sequence length="118" mass="13709">MVRRVGNNTNRRWCWSWCCDLTTNEEEEVQVLQHLLFDVVMVGESEDKWRWIPENSGLFSVKSVYSLLMNGRVMQDLNPNVLTALQALWENDIPSKVGVFGWRLLLDKLPTRSALASR</sequence>
<keyword evidence="3" id="KW-1185">Reference proteome</keyword>
<dbReference type="PANTHER" id="PTHR36617">
    <property type="entry name" value="PROTEIN, PUTATIVE-RELATED"/>
    <property type="match status" value="1"/>
</dbReference>
<organism evidence="2 3">
    <name type="scientific">Trifolium medium</name>
    <dbReference type="NCBI Taxonomy" id="97028"/>
    <lineage>
        <taxon>Eukaryota</taxon>
        <taxon>Viridiplantae</taxon>
        <taxon>Streptophyta</taxon>
        <taxon>Embryophyta</taxon>
        <taxon>Tracheophyta</taxon>
        <taxon>Spermatophyta</taxon>
        <taxon>Magnoliopsida</taxon>
        <taxon>eudicotyledons</taxon>
        <taxon>Gunneridae</taxon>
        <taxon>Pentapetalae</taxon>
        <taxon>rosids</taxon>
        <taxon>fabids</taxon>
        <taxon>Fabales</taxon>
        <taxon>Fabaceae</taxon>
        <taxon>Papilionoideae</taxon>
        <taxon>50 kb inversion clade</taxon>
        <taxon>NPAAA clade</taxon>
        <taxon>Hologalegina</taxon>
        <taxon>IRL clade</taxon>
        <taxon>Trifolieae</taxon>
        <taxon>Trifolium</taxon>
    </lineage>
</organism>
<dbReference type="Pfam" id="PF13966">
    <property type="entry name" value="zf-RVT"/>
    <property type="match status" value="1"/>
</dbReference>
<dbReference type="Proteomes" id="UP000265520">
    <property type="component" value="Unassembled WGS sequence"/>
</dbReference>
<dbReference type="InterPro" id="IPR026960">
    <property type="entry name" value="RVT-Znf"/>
</dbReference>
<dbReference type="PANTHER" id="PTHR36617:SF16">
    <property type="entry name" value="OS04G0516500 PROTEIN"/>
    <property type="match status" value="1"/>
</dbReference>
<evidence type="ECO:0000313" key="2">
    <source>
        <dbReference type="EMBL" id="MCH94475.1"/>
    </source>
</evidence>
<feature type="non-terminal residue" evidence="2">
    <location>
        <position position="118"/>
    </location>
</feature>
<proteinExistence type="predicted"/>
<name>A0A392N5N7_9FABA</name>
<evidence type="ECO:0000259" key="1">
    <source>
        <dbReference type="Pfam" id="PF13966"/>
    </source>
</evidence>
<dbReference type="EMBL" id="LXQA010027413">
    <property type="protein sequence ID" value="MCH94475.1"/>
    <property type="molecule type" value="Genomic_DNA"/>
</dbReference>
<reference evidence="2 3" key="1">
    <citation type="journal article" date="2018" name="Front. Plant Sci.">
        <title>Red Clover (Trifolium pratense) and Zigzag Clover (T. medium) - A Picture of Genomic Similarities and Differences.</title>
        <authorList>
            <person name="Dluhosova J."/>
            <person name="Istvanek J."/>
            <person name="Nedelnik J."/>
            <person name="Repkova J."/>
        </authorList>
    </citation>
    <scope>NUCLEOTIDE SEQUENCE [LARGE SCALE GENOMIC DNA]</scope>
    <source>
        <strain evidence="3">cv. 10/8</strain>
        <tissue evidence="2">Leaf</tissue>
    </source>
</reference>
<accession>A0A392N5N7</accession>
<comment type="caution">
    <text evidence="2">The sequence shown here is derived from an EMBL/GenBank/DDBJ whole genome shotgun (WGS) entry which is preliminary data.</text>
</comment>
<dbReference type="AlphaFoldDB" id="A0A392N5N7"/>